<feature type="domain" description="AtuA-like ferredoxin-fold" evidence="2">
    <location>
        <begin position="487"/>
        <end position="587"/>
    </location>
</feature>
<keyword evidence="4" id="KW-1185">Reference proteome</keyword>
<dbReference type="EMBL" id="QUNR01000001">
    <property type="protein sequence ID" value="REH40239.1"/>
    <property type="molecule type" value="Genomic_DNA"/>
</dbReference>
<feature type="domain" description="Acyclic terpene utilisation N-terminal" evidence="1">
    <location>
        <begin position="4"/>
        <end position="448"/>
    </location>
</feature>
<evidence type="ECO:0000259" key="1">
    <source>
        <dbReference type="Pfam" id="PF07287"/>
    </source>
</evidence>
<sequence>MKSIRIGCASAFWGDTSTAAEQLVSKGQLDYLVFDYLAEVTMSILAVQRMKDPAQGYARDFVDVMAPLLTQVKAQGIKVISNAGGMNVNACRDALVAAATTAGVELRIAVVEGDDLTARQGEFRDAGVTEMETGSAFPSMLVSMNAYLGAPAVAEALSQGADVVITGRGVDSAVTLGPMMYEFGWSASDYDKLAQGSLAGHIIECGAQCTGGNFTDWETVADGYENMGFPFIDVREDGSFLVGKPEGTGGAVTLGTVGEQMLYEIGDPRAYLLPDVRCDFTTARLSQVGPDSVLIDGATGYAPPDTYKVSGTTPRGNRITSTFLMGGREAPAKAQRVASALIKKCEGLFAAKGWGPFTETSVELLGAESMYGPNAREGALATREVVVKIAAKHKEKAALVLFSKELAQAATGMAPGLTGYFGGRPSVQPVVQLWTCKVPKRDLAISVEFEGVRTPVVVNEGVAYDASQLTPQAAGDSWTADADAVTVPLIRLAVARSGDKGDHGNIGVMARKPEYLKYIRAALSEQAVAEYFAHTLSASSTVSRWDLPASHSMNFLLRYALGGGGIASLRTDPQGKCFAQMLLDYAVPVPAAMAASLPAVNAPVQG</sequence>
<evidence type="ECO:0000313" key="4">
    <source>
        <dbReference type="Proteomes" id="UP000256774"/>
    </source>
</evidence>
<dbReference type="Proteomes" id="UP000256774">
    <property type="component" value="Unassembled WGS sequence"/>
</dbReference>
<evidence type="ECO:0000259" key="2">
    <source>
        <dbReference type="Pfam" id="PF23544"/>
    </source>
</evidence>
<dbReference type="AlphaFoldDB" id="A0A3E0H972"/>
<reference evidence="3 4" key="1">
    <citation type="submission" date="2018-08" db="EMBL/GenBank/DDBJ databases">
        <title>Genomic Encyclopedia of Type Strains, Phase IV (KMG-IV): sequencing the most valuable type-strain genomes for metagenomic binning, comparative biology and taxonomic classification.</title>
        <authorList>
            <person name="Goeker M."/>
        </authorList>
    </citation>
    <scope>NUCLEOTIDE SEQUENCE [LARGE SCALE GENOMIC DNA]</scope>
    <source>
        <strain evidence="3 4">DSM 26022</strain>
    </source>
</reference>
<dbReference type="PANTHER" id="PTHR47708">
    <property type="match status" value="1"/>
</dbReference>
<dbReference type="Pfam" id="PF07287">
    <property type="entry name" value="AtuA"/>
    <property type="match status" value="1"/>
</dbReference>
<organism evidence="3 4">
    <name type="scientific">Paraperlucidibaca baekdonensis</name>
    <dbReference type="NCBI Taxonomy" id="748120"/>
    <lineage>
        <taxon>Bacteria</taxon>
        <taxon>Pseudomonadati</taxon>
        <taxon>Pseudomonadota</taxon>
        <taxon>Gammaproteobacteria</taxon>
        <taxon>Moraxellales</taxon>
        <taxon>Moraxellaceae</taxon>
        <taxon>Paraperlucidibaca</taxon>
    </lineage>
</organism>
<protein>
    <submittedName>
        <fullName evidence="3">Uncharacterized protein DUF1446</fullName>
    </submittedName>
</protein>
<dbReference type="InterPro" id="IPR010839">
    <property type="entry name" value="AtuA_N"/>
</dbReference>
<accession>A0A3E0H972</accession>
<gene>
    <name evidence="3" type="ORF">DFR26_0438</name>
</gene>
<dbReference type="RefSeq" id="WP_220375683.1">
    <property type="nucleotide sequence ID" value="NZ_QUNR01000001.1"/>
</dbReference>
<dbReference type="InterPro" id="IPR056362">
    <property type="entry name" value="AtuA-like_ferredoxin_dom"/>
</dbReference>
<proteinExistence type="predicted"/>
<evidence type="ECO:0000313" key="3">
    <source>
        <dbReference type="EMBL" id="REH40239.1"/>
    </source>
</evidence>
<dbReference type="PANTHER" id="PTHR47708:SF2">
    <property type="entry name" value="SI:CH73-132F6.5"/>
    <property type="match status" value="1"/>
</dbReference>
<comment type="caution">
    <text evidence="3">The sequence shown here is derived from an EMBL/GenBank/DDBJ whole genome shotgun (WGS) entry which is preliminary data.</text>
</comment>
<dbReference type="Pfam" id="PF23544">
    <property type="entry name" value="AtuA_ferredoxin"/>
    <property type="match status" value="1"/>
</dbReference>
<name>A0A3E0H972_9GAMM</name>